<keyword evidence="4" id="KW-0949">S-adenosyl-L-methionine</keyword>
<dbReference type="Pfam" id="PF07669">
    <property type="entry name" value="Eco57I"/>
    <property type="match status" value="1"/>
</dbReference>
<dbReference type="GO" id="GO:0032259">
    <property type="term" value="P:methylation"/>
    <property type="evidence" value="ECO:0007669"/>
    <property type="project" value="UniProtKB-KW"/>
</dbReference>
<evidence type="ECO:0000313" key="8">
    <source>
        <dbReference type="Proteomes" id="UP000319776"/>
    </source>
</evidence>
<protein>
    <recommendedName>
        <fullName evidence="1">site-specific DNA-methyltransferase (adenine-specific)</fullName>
        <ecNumber evidence="1">2.1.1.72</ecNumber>
    </recommendedName>
</protein>
<accession>A0A501XBV4</accession>
<dbReference type="OrthoDB" id="32195at2"/>
<sequence length="469" mass="54690">MKNTGAVYTPKFIVDLMLDKIGYKDQNLLKKHIIDNSCGEGAFLIEIVDRYIKNYFIFNNDLKQLKKELETYIHGIEINKESFLKTLDNLNAVANKYGLLNLKWDIINDNAFKVSKFNNKIDFVVGNPPYVRIHNLNNNYQDVKLGKFSQQGMTDLYIAFYEIGLSMLNGKGKLIYINPTSLLQSKASSVLRKYIIGNNLLTDFIDLKHLQVFKNITTYTGIFLLDKNKETADVNYYEIDQKFNLNFIDKLKADLFYIDDNFYFSNKNSLIELKQILNYEPTLSNIEVKNGLATLADKIFIKEDFQFKSSNVIDVYKISRQTKFKIIFPYDKNGNLLPFDKLDLNVRKYLLKNKKALQDRSLIDNQEWYSFGRTQSIKDVNKPKIVISNLIKTSNDIKIKLIKPNVAVYSGIYIIGELNLGKIEKILLSDDFINYLKLLKKYKNGGYYTFSTKDLKKYLQFYLEKDIHD</sequence>
<dbReference type="InterPro" id="IPR050953">
    <property type="entry name" value="N4_N6_ade-DNA_methylase"/>
</dbReference>
<dbReference type="SUPFAM" id="SSF53335">
    <property type="entry name" value="S-adenosyl-L-methionine-dependent methyltransferases"/>
    <property type="match status" value="1"/>
</dbReference>
<evidence type="ECO:0000256" key="5">
    <source>
        <dbReference type="ARBA" id="ARBA00047942"/>
    </source>
</evidence>
<keyword evidence="8" id="KW-1185">Reference proteome</keyword>
<comment type="catalytic activity">
    <reaction evidence="5">
        <text>a 2'-deoxyadenosine in DNA + S-adenosyl-L-methionine = an N(6)-methyl-2'-deoxyadenosine in DNA + S-adenosyl-L-homocysteine + H(+)</text>
        <dbReference type="Rhea" id="RHEA:15197"/>
        <dbReference type="Rhea" id="RHEA-COMP:12418"/>
        <dbReference type="Rhea" id="RHEA-COMP:12419"/>
        <dbReference type="ChEBI" id="CHEBI:15378"/>
        <dbReference type="ChEBI" id="CHEBI:57856"/>
        <dbReference type="ChEBI" id="CHEBI:59789"/>
        <dbReference type="ChEBI" id="CHEBI:90615"/>
        <dbReference type="ChEBI" id="CHEBI:90616"/>
        <dbReference type="EC" id="2.1.1.72"/>
    </reaction>
</comment>
<proteinExistence type="predicted"/>
<dbReference type="PANTHER" id="PTHR33841">
    <property type="entry name" value="DNA METHYLTRANSFERASE YEEA-RELATED"/>
    <property type="match status" value="1"/>
</dbReference>
<organism evidence="7 8">
    <name type="scientific">[Mycoplasma] falconis</name>
    <dbReference type="NCBI Taxonomy" id="92403"/>
    <lineage>
        <taxon>Bacteria</taxon>
        <taxon>Bacillati</taxon>
        <taxon>Mycoplasmatota</taxon>
        <taxon>Mycoplasmoidales</taxon>
        <taxon>Metamycoplasmataceae</taxon>
        <taxon>Metamycoplasma</taxon>
    </lineage>
</organism>
<gene>
    <name evidence="7" type="ORF">FJO69_00425</name>
</gene>
<evidence type="ECO:0000259" key="6">
    <source>
        <dbReference type="Pfam" id="PF07669"/>
    </source>
</evidence>
<dbReference type="InterPro" id="IPR029063">
    <property type="entry name" value="SAM-dependent_MTases_sf"/>
</dbReference>
<dbReference type="EC" id="2.1.1.72" evidence="1"/>
<feature type="domain" description="Type II methyltransferase M.TaqI-like" evidence="6">
    <location>
        <begin position="78"/>
        <end position="213"/>
    </location>
</feature>
<keyword evidence="3" id="KW-0808">Transferase</keyword>
<evidence type="ECO:0000313" key="7">
    <source>
        <dbReference type="EMBL" id="TPE58108.1"/>
    </source>
</evidence>
<dbReference type="InterPro" id="IPR011639">
    <property type="entry name" value="MethylTrfase_TaqI-like_dom"/>
</dbReference>
<evidence type="ECO:0000256" key="1">
    <source>
        <dbReference type="ARBA" id="ARBA00011900"/>
    </source>
</evidence>
<comment type="caution">
    <text evidence="7">The sequence shown here is derived from an EMBL/GenBank/DDBJ whole genome shotgun (WGS) entry which is preliminary data.</text>
</comment>
<dbReference type="EMBL" id="VFSS01000001">
    <property type="protein sequence ID" value="TPE58108.1"/>
    <property type="molecule type" value="Genomic_DNA"/>
</dbReference>
<dbReference type="GO" id="GO:0003676">
    <property type="term" value="F:nucleic acid binding"/>
    <property type="evidence" value="ECO:0007669"/>
    <property type="project" value="InterPro"/>
</dbReference>
<dbReference type="GO" id="GO:0009007">
    <property type="term" value="F:site-specific DNA-methyltransferase (adenine-specific) activity"/>
    <property type="evidence" value="ECO:0007669"/>
    <property type="project" value="UniProtKB-EC"/>
</dbReference>
<dbReference type="Gene3D" id="3.40.50.150">
    <property type="entry name" value="Vaccinia Virus protein VP39"/>
    <property type="match status" value="1"/>
</dbReference>
<dbReference type="PANTHER" id="PTHR33841:SF1">
    <property type="entry name" value="DNA METHYLTRANSFERASE A"/>
    <property type="match status" value="1"/>
</dbReference>
<dbReference type="InterPro" id="IPR002052">
    <property type="entry name" value="DNA_methylase_N6_adenine_CS"/>
</dbReference>
<keyword evidence="2" id="KW-0489">Methyltransferase</keyword>
<evidence type="ECO:0000256" key="3">
    <source>
        <dbReference type="ARBA" id="ARBA00022679"/>
    </source>
</evidence>
<evidence type="ECO:0000256" key="4">
    <source>
        <dbReference type="ARBA" id="ARBA00022691"/>
    </source>
</evidence>
<reference evidence="7 8" key="1">
    <citation type="submission" date="2019-06" db="EMBL/GenBank/DDBJ databases">
        <title>Mycoplasma falconis type strain whole genome sequence.</title>
        <authorList>
            <person name="Spergser J."/>
        </authorList>
    </citation>
    <scope>NUCLEOTIDE SEQUENCE [LARGE SCALE GENOMIC DNA]</scope>
    <source>
        <strain evidence="7 8">ATCC 51372</strain>
    </source>
</reference>
<evidence type="ECO:0000256" key="2">
    <source>
        <dbReference type="ARBA" id="ARBA00022603"/>
    </source>
</evidence>
<dbReference type="PROSITE" id="PS00092">
    <property type="entry name" value="N6_MTASE"/>
    <property type="match status" value="1"/>
</dbReference>
<dbReference type="AlphaFoldDB" id="A0A501XBV4"/>
<dbReference type="PRINTS" id="PR00507">
    <property type="entry name" value="N12N6MTFRASE"/>
</dbReference>
<name>A0A501XBV4_9BACT</name>
<dbReference type="GO" id="GO:0006304">
    <property type="term" value="P:DNA modification"/>
    <property type="evidence" value="ECO:0007669"/>
    <property type="project" value="InterPro"/>
</dbReference>
<dbReference type="Proteomes" id="UP000319776">
    <property type="component" value="Unassembled WGS sequence"/>
</dbReference>